<dbReference type="InterPro" id="IPR032580">
    <property type="entry name" value="SatD"/>
</dbReference>
<dbReference type="AlphaFoldDB" id="A0AAJ5W1C1"/>
<dbReference type="EMBL" id="CP119321">
    <property type="protein sequence ID" value="WEK14064.1"/>
    <property type="molecule type" value="Genomic_DNA"/>
</dbReference>
<sequence length="215" mass="22665">MTSAVVVIADIVGSRTLPDRTAAQRAIEDAVARTERDHPIARRPLAATVGDEFQGEYGCVSDALRSLLLIQLALPEGIELRFGVGIGTVDAVGSATDAIVDGPGWWAARAAVDEAHRLQDRGMPRARTCVVGAQEEDAAMSARVPLANAYLRVRDELVGGMSERARRLAYGRALGRTQRELALDEGITQPAVSQTLSSAGVPALLAGLAALEEDA</sequence>
<accession>A0AAJ5W1C1</accession>
<gene>
    <name evidence="1" type="ORF">P0Y48_02290</name>
</gene>
<evidence type="ECO:0000313" key="1">
    <source>
        <dbReference type="EMBL" id="WEK14064.1"/>
    </source>
</evidence>
<reference evidence="1" key="1">
    <citation type="submission" date="2023-03" db="EMBL/GenBank/DDBJ databases">
        <title>Andean soil-derived lignocellulolytic bacterial consortium as a source of novel taxa and putative plastic-active enzymes.</title>
        <authorList>
            <person name="Diaz-Garcia L."/>
            <person name="Chuvochina M."/>
            <person name="Feuerriegel G."/>
            <person name="Bunk B."/>
            <person name="Sproer C."/>
            <person name="Streit W.R."/>
            <person name="Rodriguez L.M."/>
            <person name="Overmann J."/>
            <person name="Jimenez D.J."/>
        </authorList>
    </citation>
    <scope>NUCLEOTIDE SEQUENCE</scope>
    <source>
        <strain evidence="1">MAG 4610</strain>
    </source>
</reference>
<proteinExistence type="predicted"/>
<protein>
    <submittedName>
        <fullName evidence="1">SatD family protein</fullName>
    </submittedName>
</protein>
<dbReference type="Pfam" id="PF16264">
    <property type="entry name" value="SatD"/>
    <property type="match status" value="1"/>
</dbReference>
<organism evidence="1 2">
    <name type="scientific">Candidatus Microbacterium phytovorans</name>
    <dbReference type="NCBI Taxonomy" id="3121374"/>
    <lineage>
        <taxon>Bacteria</taxon>
        <taxon>Bacillati</taxon>
        <taxon>Actinomycetota</taxon>
        <taxon>Actinomycetes</taxon>
        <taxon>Micrococcales</taxon>
        <taxon>Microbacteriaceae</taxon>
        <taxon>Microbacterium</taxon>
    </lineage>
</organism>
<dbReference type="Proteomes" id="UP001213972">
    <property type="component" value="Chromosome"/>
</dbReference>
<evidence type="ECO:0000313" key="2">
    <source>
        <dbReference type="Proteomes" id="UP001213972"/>
    </source>
</evidence>
<name>A0AAJ5W1C1_9MICO</name>